<dbReference type="GO" id="GO:0017069">
    <property type="term" value="F:snRNA binding"/>
    <property type="evidence" value="ECO:0007669"/>
    <property type="project" value="TreeGrafter"/>
</dbReference>
<keyword evidence="2 6" id="KW-0489">Methyltransferase</keyword>
<dbReference type="InterPro" id="IPR029063">
    <property type="entry name" value="SAM-dependent_MTases_sf"/>
</dbReference>
<evidence type="ECO:0000256" key="3">
    <source>
        <dbReference type="ARBA" id="ARBA00022679"/>
    </source>
</evidence>
<keyword evidence="3 6" id="KW-0808">Transferase</keyword>
<sequence length="382" mass="43548">MSFEPAPHAKRQRTTFLDAGKPDLNPAAPVQPDIFSNRRPTHPTPAQSSTSRPRDGQGKKRERSTANGNYLGYYRRRREVQEGENDERLELIPIDWIKGKRVLDVGANAGEVAIELAQRFKASEVIGVDIDPELTHQARKNVDLAWSRQVPLPQLVAEARKLRRHHGEQNGDEDEGDPRSGFKAEEQQSEEIDCDYFPTSMARMFGFLPHPRGLVREYVEQDATSPRRAGRQNQHAVVEIRHFPENIAFETADWVNTPIPADREGYDVIFALSVTKWIHLQGLNPGLLVFFRRCFDSLRSGGRLILEPQPFSSYARNVKAQPELQERYDKLLSGAEKGWRAEDGDFERVLIELVGFGKRELLGETGRVATTFRRPVEVYTKR</sequence>
<accession>A0A2S5BD46</accession>
<dbReference type="GO" id="GO:0008173">
    <property type="term" value="F:RNA methyltransferase activity"/>
    <property type="evidence" value="ECO:0007669"/>
    <property type="project" value="UniProtKB-UniRule"/>
</dbReference>
<evidence type="ECO:0000313" key="9">
    <source>
        <dbReference type="EMBL" id="POY74705.1"/>
    </source>
</evidence>
<feature type="compositionally biased region" description="Basic and acidic residues" evidence="7">
    <location>
        <begin position="177"/>
        <end position="186"/>
    </location>
</feature>
<dbReference type="AlphaFoldDB" id="A0A2S5BD46"/>
<evidence type="ECO:0000256" key="4">
    <source>
        <dbReference type="ARBA" id="ARBA00022691"/>
    </source>
</evidence>
<dbReference type="GO" id="GO:0032259">
    <property type="term" value="P:methylation"/>
    <property type="evidence" value="ECO:0007669"/>
    <property type="project" value="UniProtKB-KW"/>
</dbReference>
<dbReference type="EC" id="2.1.1.-" evidence="6"/>
<dbReference type="OrthoDB" id="540004at2759"/>
<evidence type="ECO:0000256" key="2">
    <source>
        <dbReference type="ARBA" id="ARBA00022603"/>
    </source>
</evidence>
<dbReference type="InterPro" id="IPR024160">
    <property type="entry name" value="BIN3_SAM-bd_dom"/>
</dbReference>
<evidence type="ECO:0000259" key="8">
    <source>
        <dbReference type="PROSITE" id="PS51515"/>
    </source>
</evidence>
<evidence type="ECO:0000256" key="7">
    <source>
        <dbReference type="SAM" id="MobiDB-lite"/>
    </source>
</evidence>
<name>A0A2S5BD46_9BASI</name>
<dbReference type="InterPro" id="IPR010675">
    <property type="entry name" value="Bin3_C"/>
</dbReference>
<keyword evidence="10" id="KW-1185">Reference proteome</keyword>
<dbReference type="SUPFAM" id="SSF53335">
    <property type="entry name" value="S-adenosyl-L-methionine-dependent methyltransferases"/>
    <property type="match status" value="1"/>
</dbReference>
<dbReference type="Proteomes" id="UP000237144">
    <property type="component" value="Unassembled WGS sequence"/>
</dbReference>
<dbReference type="InterPro" id="IPR041698">
    <property type="entry name" value="Methyltransf_25"/>
</dbReference>
<dbReference type="GO" id="GO:0008171">
    <property type="term" value="F:O-methyltransferase activity"/>
    <property type="evidence" value="ECO:0007669"/>
    <property type="project" value="UniProtKB-UniRule"/>
</dbReference>
<proteinExistence type="inferred from homology"/>
<dbReference type="InterPro" id="IPR039772">
    <property type="entry name" value="Bin3-like"/>
</dbReference>
<feature type="region of interest" description="Disordered" evidence="7">
    <location>
        <begin position="163"/>
        <end position="189"/>
    </location>
</feature>
<feature type="region of interest" description="Disordered" evidence="7">
    <location>
        <begin position="1"/>
        <end position="70"/>
    </location>
</feature>
<evidence type="ECO:0000256" key="5">
    <source>
        <dbReference type="PROSITE-ProRule" id="PRU00848"/>
    </source>
</evidence>
<keyword evidence="4 5" id="KW-0949">S-adenosyl-L-methionine</keyword>
<organism evidence="9 10">
    <name type="scientific">Rhodotorula taiwanensis</name>
    <dbReference type="NCBI Taxonomy" id="741276"/>
    <lineage>
        <taxon>Eukaryota</taxon>
        <taxon>Fungi</taxon>
        <taxon>Dikarya</taxon>
        <taxon>Basidiomycota</taxon>
        <taxon>Pucciniomycotina</taxon>
        <taxon>Microbotryomycetes</taxon>
        <taxon>Sporidiobolales</taxon>
        <taxon>Sporidiobolaceae</taxon>
        <taxon>Rhodotorula</taxon>
    </lineage>
</organism>
<dbReference type="Pfam" id="PF06859">
    <property type="entry name" value="Bin3"/>
    <property type="match status" value="1"/>
</dbReference>
<dbReference type="Pfam" id="PF13649">
    <property type="entry name" value="Methyltransf_25"/>
    <property type="match status" value="1"/>
</dbReference>
<comment type="similarity">
    <text evidence="1 6">Belongs to the methyltransferase superfamily.</text>
</comment>
<dbReference type="CDD" id="cd02440">
    <property type="entry name" value="AdoMet_MTases"/>
    <property type="match status" value="2"/>
</dbReference>
<protein>
    <recommendedName>
        <fullName evidence="6">RNA methyltransferase</fullName>
        <ecNumber evidence="6">2.1.1.-</ecNumber>
    </recommendedName>
</protein>
<reference evidence="9 10" key="1">
    <citation type="journal article" date="2018" name="Front. Microbiol.">
        <title>Prospects for Fungal Bioremediation of Acidic Radioactive Waste Sites: Characterization and Genome Sequence of Rhodotorula taiwanensis MD1149.</title>
        <authorList>
            <person name="Tkavc R."/>
            <person name="Matrosova V.Y."/>
            <person name="Grichenko O.E."/>
            <person name="Gostincar C."/>
            <person name="Volpe R.P."/>
            <person name="Klimenkova P."/>
            <person name="Gaidamakova E.K."/>
            <person name="Zhou C.E."/>
            <person name="Stewart B.J."/>
            <person name="Lyman M.G."/>
            <person name="Malfatti S.A."/>
            <person name="Rubinfeld B."/>
            <person name="Courtot M."/>
            <person name="Singh J."/>
            <person name="Dalgard C.L."/>
            <person name="Hamilton T."/>
            <person name="Frey K.G."/>
            <person name="Gunde-Cimerman N."/>
            <person name="Dugan L."/>
            <person name="Daly M.J."/>
        </authorList>
    </citation>
    <scope>NUCLEOTIDE SEQUENCE [LARGE SCALE GENOMIC DNA]</scope>
    <source>
        <strain evidence="9 10">MD1149</strain>
    </source>
</reference>
<dbReference type="Gene3D" id="3.40.50.150">
    <property type="entry name" value="Vaccinia Virus protein VP39"/>
    <property type="match status" value="1"/>
</dbReference>
<dbReference type="PROSITE" id="PS51515">
    <property type="entry name" value="BIN3_SAM"/>
    <property type="match status" value="1"/>
</dbReference>
<evidence type="ECO:0000256" key="1">
    <source>
        <dbReference type="ARBA" id="ARBA00008361"/>
    </source>
</evidence>
<dbReference type="EMBL" id="PJQD01000022">
    <property type="protein sequence ID" value="POY74705.1"/>
    <property type="molecule type" value="Genomic_DNA"/>
</dbReference>
<gene>
    <name evidence="9" type="ORF">BMF94_2180</name>
</gene>
<evidence type="ECO:0000256" key="6">
    <source>
        <dbReference type="RuleBase" id="RU367087"/>
    </source>
</evidence>
<feature type="domain" description="Bin3-type SAM" evidence="8">
    <location>
        <begin position="86"/>
        <end position="382"/>
    </location>
</feature>
<dbReference type="PANTHER" id="PTHR12315">
    <property type="entry name" value="BICOID-INTERACTING PROTEIN RELATED"/>
    <property type="match status" value="1"/>
</dbReference>
<dbReference type="STRING" id="741276.A0A2S5BD46"/>
<comment type="caution">
    <text evidence="9">The sequence shown here is derived from an EMBL/GenBank/DDBJ whole genome shotgun (WGS) entry which is preliminary data.</text>
</comment>
<dbReference type="PANTHER" id="PTHR12315:SF0">
    <property type="entry name" value="7SK SNRNA METHYLPHOSPHATE CAPPING ENZYME"/>
    <property type="match status" value="1"/>
</dbReference>
<evidence type="ECO:0000313" key="10">
    <source>
        <dbReference type="Proteomes" id="UP000237144"/>
    </source>
</evidence>
<dbReference type="GO" id="GO:0040031">
    <property type="term" value="P:snRNA modification"/>
    <property type="evidence" value="ECO:0007669"/>
    <property type="project" value="TreeGrafter"/>
</dbReference>